<dbReference type="Gene3D" id="1.10.357.10">
    <property type="entry name" value="Tetracycline Repressor, domain 2"/>
    <property type="match status" value="1"/>
</dbReference>
<name>A0A368C138_9GAMM</name>
<evidence type="ECO:0000313" key="2">
    <source>
        <dbReference type="Proteomes" id="UP000253307"/>
    </source>
</evidence>
<dbReference type="Proteomes" id="UP000253307">
    <property type="component" value="Unassembled WGS sequence"/>
</dbReference>
<dbReference type="EMBL" id="QOPE01000001">
    <property type="protein sequence ID" value="RCL42847.1"/>
    <property type="molecule type" value="Genomic_DNA"/>
</dbReference>
<protein>
    <submittedName>
        <fullName evidence="1">TetR/AcrR family transcriptional regulator</fullName>
    </submittedName>
</protein>
<sequence>MMNKALLKEASTLNHRHHEVMDRLEKIIDEGKSYKTMADLASMLKVSLRTLYEIAPSKDELINLTINNVLTKHGKIAMEKIQTLDSPIEKLHVYLNTVNQAVGPRFEKFTLSLSKKHSTNEMIDFHENYITNFIKSLLDEAVKANEIADIDTEATALALGGLGRYFQNKKIHSKPSLASPEDSSNFLSDLILSGLIEKQHD</sequence>
<dbReference type="SUPFAM" id="SSF48498">
    <property type="entry name" value="Tetracyclin repressor-like, C-terminal domain"/>
    <property type="match status" value="1"/>
</dbReference>
<organism evidence="1 2">
    <name type="scientific">SAR86 cluster bacterium</name>
    <dbReference type="NCBI Taxonomy" id="2030880"/>
    <lineage>
        <taxon>Bacteria</taxon>
        <taxon>Pseudomonadati</taxon>
        <taxon>Pseudomonadota</taxon>
        <taxon>Gammaproteobacteria</taxon>
        <taxon>SAR86 cluster</taxon>
    </lineage>
</organism>
<gene>
    <name evidence="1" type="ORF">DBW96_00130</name>
</gene>
<proteinExistence type="predicted"/>
<accession>A0A368C138</accession>
<comment type="caution">
    <text evidence="1">The sequence shown here is derived from an EMBL/GenBank/DDBJ whole genome shotgun (WGS) entry which is preliminary data.</text>
</comment>
<evidence type="ECO:0000313" key="1">
    <source>
        <dbReference type="EMBL" id="RCL42847.1"/>
    </source>
</evidence>
<dbReference type="AlphaFoldDB" id="A0A368C138"/>
<dbReference type="InterPro" id="IPR036271">
    <property type="entry name" value="Tet_transcr_reg_TetR-rel_C_sf"/>
</dbReference>
<reference evidence="1 2" key="1">
    <citation type="journal article" date="2018" name="Microbiome">
        <title>Fine metagenomic profile of the Mediterranean stratified and mixed water columns revealed by assembly and recruitment.</title>
        <authorList>
            <person name="Haro-Moreno J.M."/>
            <person name="Lopez-Perez M."/>
            <person name="De La Torre J.R."/>
            <person name="Picazo A."/>
            <person name="Camacho A."/>
            <person name="Rodriguez-Valera F."/>
        </authorList>
    </citation>
    <scope>NUCLEOTIDE SEQUENCE [LARGE SCALE GENOMIC DNA]</scope>
    <source>
        <strain evidence="1">MED-G82</strain>
    </source>
</reference>